<dbReference type="Proteomes" id="UP000005667">
    <property type="component" value="Chromosome"/>
</dbReference>
<dbReference type="EMBL" id="FQ311868">
    <property type="protein sequence ID" value="CBS85726.1"/>
    <property type="molecule type" value="Genomic_DNA"/>
</dbReference>
<gene>
    <name evidence="1" type="ordered locus">AZOLI_0325</name>
</gene>
<sequence length="33" mass="3710">MHACYLPKPSYLTRERHAMRYNPVTGAASCPST</sequence>
<accession>G7Z8F4</accession>
<dbReference type="STRING" id="862719.AZOLI_0325"/>
<name>G7Z8F4_AZOL4</name>
<dbReference type="KEGG" id="ali:AZOLI_0325"/>
<proteinExistence type="predicted"/>
<dbReference type="AlphaFoldDB" id="G7Z8F4"/>
<evidence type="ECO:0000313" key="2">
    <source>
        <dbReference type="Proteomes" id="UP000005667"/>
    </source>
</evidence>
<protein>
    <submittedName>
        <fullName evidence="1">Uncharacterized protein</fullName>
    </submittedName>
</protein>
<dbReference type="HOGENOM" id="CLU_3380288_0_0_5"/>
<organism evidence="1 2">
    <name type="scientific">Azospirillum lipoferum (strain 4B)</name>
    <dbReference type="NCBI Taxonomy" id="862719"/>
    <lineage>
        <taxon>Bacteria</taxon>
        <taxon>Pseudomonadati</taxon>
        <taxon>Pseudomonadota</taxon>
        <taxon>Alphaproteobacteria</taxon>
        <taxon>Rhodospirillales</taxon>
        <taxon>Azospirillaceae</taxon>
        <taxon>Azospirillum</taxon>
    </lineage>
</organism>
<reference evidence="2" key="1">
    <citation type="journal article" date="2011" name="PLoS Genet.">
        <title>Azospirillum genomes reveal transition of bacteria from aquatic to terrestrial environments.</title>
        <authorList>
            <person name="Wisniewski-Dye F."/>
            <person name="Borziak K."/>
            <person name="Khalsa-Moyers G."/>
            <person name="Alexandre G."/>
            <person name="Sukharnikov L.O."/>
            <person name="Wuichet K."/>
            <person name="Hurst G.B."/>
            <person name="McDonald W.H."/>
            <person name="Robertson J.S."/>
            <person name="Barbe V."/>
            <person name="Calteau A."/>
            <person name="Rouy Z."/>
            <person name="Mangenot S."/>
            <person name="Prigent-Combaret C."/>
            <person name="Normand P."/>
            <person name="Boyer M."/>
            <person name="Siguier P."/>
            <person name="Dessaux Y."/>
            <person name="Elmerich C."/>
            <person name="Condemine G."/>
            <person name="Krishnen G."/>
            <person name="Kennedy I."/>
            <person name="Paterson A.H."/>
            <person name="Gonzalez V."/>
            <person name="Mavingui P."/>
            <person name="Zhulin I.B."/>
        </authorList>
    </citation>
    <scope>NUCLEOTIDE SEQUENCE [LARGE SCALE GENOMIC DNA]</scope>
    <source>
        <strain evidence="2">4B</strain>
    </source>
</reference>
<evidence type="ECO:0000313" key="1">
    <source>
        <dbReference type="EMBL" id="CBS85726.1"/>
    </source>
</evidence>
<keyword evidence="2" id="KW-1185">Reference proteome</keyword>